<evidence type="ECO:0000313" key="2">
    <source>
        <dbReference type="Proteomes" id="UP000018004"/>
    </source>
</evidence>
<dbReference type="EMBL" id="AVGG01000042">
    <property type="protein sequence ID" value="ESU24006.1"/>
    <property type="molecule type" value="Genomic_DNA"/>
</dbReference>
<dbReference type="STRING" id="1341181.FLJC2902T_32040"/>
<dbReference type="Proteomes" id="UP000018004">
    <property type="component" value="Unassembled WGS sequence"/>
</dbReference>
<reference evidence="1 2" key="1">
    <citation type="submission" date="2013-08" db="EMBL/GenBank/DDBJ databases">
        <title>Flavobacterium limnosediminis JC2902 genome sequencing.</title>
        <authorList>
            <person name="Lee K."/>
            <person name="Yi H."/>
            <person name="Park S."/>
            <person name="Chun J."/>
        </authorList>
    </citation>
    <scope>NUCLEOTIDE SEQUENCE [LARGE SCALE GENOMIC DNA]</scope>
    <source>
        <strain evidence="1 2">JC2902</strain>
    </source>
</reference>
<accession>V6SBJ3</accession>
<proteinExistence type="predicted"/>
<keyword evidence="2" id="KW-1185">Reference proteome</keyword>
<dbReference type="OrthoDB" id="1255709at2"/>
<protein>
    <submittedName>
        <fullName evidence="1">Uncharacterized protein</fullName>
    </submittedName>
</protein>
<dbReference type="AlphaFoldDB" id="V6SBJ3"/>
<gene>
    <name evidence="1" type="ORF">FLJC2902T_32040</name>
</gene>
<sequence>MKNSEIENILIKKCELLNLKNRAFTMFDNIFAQNSENEIAEIFNGVNKEQLTINFKNYSFTIIENKTSIKTRLDLFQNLDKKIGYYEIETDLEGEFLDEYLKLY</sequence>
<comment type="caution">
    <text evidence="1">The sequence shown here is derived from an EMBL/GenBank/DDBJ whole genome shotgun (WGS) entry which is preliminary data.</text>
</comment>
<dbReference type="PATRIC" id="fig|1341181.4.peg.3144"/>
<evidence type="ECO:0000313" key="1">
    <source>
        <dbReference type="EMBL" id="ESU24006.1"/>
    </source>
</evidence>
<organism evidence="1 2">
    <name type="scientific">Flavobacterium limnosediminis JC2902</name>
    <dbReference type="NCBI Taxonomy" id="1341181"/>
    <lineage>
        <taxon>Bacteria</taxon>
        <taxon>Pseudomonadati</taxon>
        <taxon>Bacteroidota</taxon>
        <taxon>Flavobacteriia</taxon>
        <taxon>Flavobacteriales</taxon>
        <taxon>Flavobacteriaceae</taxon>
        <taxon>Flavobacterium</taxon>
    </lineage>
</organism>
<name>V6SBJ3_9FLAO</name>